<keyword evidence="4" id="KW-0812">Transmembrane</keyword>
<evidence type="ECO:0000256" key="6">
    <source>
        <dbReference type="ARBA" id="ARBA00023136"/>
    </source>
</evidence>
<name>A0A345P904_9GAMM</name>
<dbReference type="KEGG" id="mbah:HYN46_13520"/>
<dbReference type="Proteomes" id="UP000253940">
    <property type="component" value="Chromosome"/>
</dbReference>
<keyword evidence="10" id="KW-1185">Reference proteome</keyword>
<feature type="signal peptide" evidence="8">
    <location>
        <begin position="1"/>
        <end position="22"/>
    </location>
</feature>
<evidence type="ECO:0000256" key="7">
    <source>
        <dbReference type="ARBA" id="ARBA00023237"/>
    </source>
</evidence>
<evidence type="ECO:0000256" key="1">
    <source>
        <dbReference type="ARBA" id="ARBA00004571"/>
    </source>
</evidence>
<dbReference type="GO" id="GO:0009279">
    <property type="term" value="C:cell outer membrane"/>
    <property type="evidence" value="ECO:0007669"/>
    <property type="project" value="UniProtKB-SubCell"/>
</dbReference>
<evidence type="ECO:0000256" key="3">
    <source>
        <dbReference type="ARBA" id="ARBA00022452"/>
    </source>
</evidence>
<feature type="chain" id="PRO_5016873393" evidence="8">
    <location>
        <begin position="23"/>
        <end position="451"/>
    </location>
</feature>
<evidence type="ECO:0000313" key="10">
    <source>
        <dbReference type="Proteomes" id="UP000253940"/>
    </source>
</evidence>
<dbReference type="InterPro" id="IPR005017">
    <property type="entry name" value="OMPP1/FadL/TodX"/>
</dbReference>
<dbReference type="PANTHER" id="PTHR35093">
    <property type="entry name" value="OUTER MEMBRANE PROTEIN NMB0088-RELATED"/>
    <property type="match status" value="1"/>
</dbReference>
<dbReference type="PANTHER" id="PTHR35093:SF8">
    <property type="entry name" value="OUTER MEMBRANE PROTEIN NMB0088-RELATED"/>
    <property type="match status" value="1"/>
</dbReference>
<sequence length="451" mass="47998">MRMKSLSVAIVLATLPTTSLFAAALDRSGQSIGAFLQKGNYAEAGFTVLDPTVSGHDNGGNGTGDMANTYRFPAFALKLQPFEQFSFGLLFDEPYGADASYSGNSNFVAKPTDKVLGSLPITTGSLKAGIDGGTRVQVESRDYTAIFGYQPTKNFNFYGGVVYQELRGKVDLRGSTYSLFNGYSANIKQNNAYGWLAGFAYEIPEIALKTSITYRSEIEHEVQADESTPLINAIQSIPAAQLGGILSLVPAAQRAAIAGALGKAKGINTNASGDTKITTPQSVNLDFQTGIMADTVAFANVRWVNWKSFAIRPYQFGQVAGAVSPILGKGGYAGGFNLVDYAKDQWSANLGLGRKFNDQFSGTASVGWDSGAGNPITTLGPTDGYWNVGLGLRYSPVKDWDISTGIKYFWLGDAKAETGAHSVPGNEAASYAGDFKDGHAIAYGFKVGYHF</sequence>
<dbReference type="GO" id="GO:0015483">
    <property type="term" value="F:long-chain fatty acid transporting porin activity"/>
    <property type="evidence" value="ECO:0007669"/>
    <property type="project" value="TreeGrafter"/>
</dbReference>
<comment type="subcellular location">
    <subcellularLocation>
        <location evidence="1">Cell outer membrane</location>
        <topology evidence="1">Multi-pass membrane protein</topology>
    </subcellularLocation>
</comment>
<comment type="similarity">
    <text evidence="2">Belongs to the OmpP1/FadL family.</text>
</comment>
<evidence type="ECO:0000256" key="2">
    <source>
        <dbReference type="ARBA" id="ARBA00008163"/>
    </source>
</evidence>
<keyword evidence="7" id="KW-0998">Cell outer membrane</keyword>
<dbReference type="AlphaFoldDB" id="A0A345P904"/>
<keyword evidence="6" id="KW-0472">Membrane</keyword>
<evidence type="ECO:0000313" key="9">
    <source>
        <dbReference type="EMBL" id="AXI03763.1"/>
    </source>
</evidence>
<organism evidence="9 10">
    <name type="scientific">Aquirhabdus parva</name>
    <dbReference type="NCBI Taxonomy" id="2283318"/>
    <lineage>
        <taxon>Bacteria</taxon>
        <taxon>Pseudomonadati</taxon>
        <taxon>Pseudomonadota</taxon>
        <taxon>Gammaproteobacteria</taxon>
        <taxon>Moraxellales</taxon>
        <taxon>Moraxellaceae</taxon>
        <taxon>Aquirhabdus</taxon>
    </lineage>
</organism>
<gene>
    <name evidence="9" type="ORF">HYN46_13520</name>
</gene>
<dbReference type="EMBL" id="CP031222">
    <property type="protein sequence ID" value="AXI03763.1"/>
    <property type="molecule type" value="Genomic_DNA"/>
</dbReference>
<accession>A0A345P904</accession>
<dbReference type="RefSeq" id="WP_114899871.1">
    <property type="nucleotide sequence ID" value="NZ_CP031222.1"/>
</dbReference>
<dbReference type="SUPFAM" id="SSF56935">
    <property type="entry name" value="Porins"/>
    <property type="match status" value="1"/>
</dbReference>
<keyword evidence="5 8" id="KW-0732">Signal</keyword>
<protein>
    <submittedName>
        <fullName evidence="9">Transporter</fullName>
    </submittedName>
</protein>
<evidence type="ECO:0000256" key="5">
    <source>
        <dbReference type="ARBA" id="ARBA00022729"/>
    </source>
</evidence>
<evidence type="ECO:0000256" key="8">
    <source>
        <dbReference type="SAM" id="SignalP"/>
    </source>
</evidence>
<dbReference type="OrthoDB" id="6679728at2"/>
<reference evidence="9 10" key="1">
    <citation type="submission" date="2018-07" db="EMBL/GenBank/DDBJ databases">
        <title>Genome sequencing of Moraxellaceae gen. HYN0046.</title>
        <authorList>
            <person name="Kim M."/>
            <person name="Yi H."/>
        </authorList>
    </citation>
    <scope>NUCLEOTIDE SEQUENCE [LARGE SCALE GENOMIC DNA]</scope>
    <source>
        <strain evidence="9 10">HYN0046</strain>
    </source>
</reference>
<evidence type="ECO:0000256" key="4">
    <source>
        <dbReference type="ARBA" id="ARBA00022692"/>
    </source>
</evidence>
<proteinExistence type="inferred from homology"/>
<dbReference type="Gene3D" id="2.40.160.60">
    <property type="entry name" value="Outer membrane protein transport protein (OMPP1/FadL/TodX)"/>
    <property type="match status" value="1"/>
</dbReference>
<keyword evidence="3" id="KW-1134">Transmembrane beta strand</keyword>